<dbReference type="PROSITE" id="PS51257">
    <property type="entry name" value="PROKAR_LIPOPROTEIN"/>
    <property type="match status" value="1"/>
</dbReference>
<evidence type="ECO:0000256" key="1">
    <source>
        <dbReference type="SAM" id="MobiDB-lite"/>
    </source>
</evidence>
<evidence type="ECO:0000313" key="2">
    <source>
        <dbReference type="EMBL" id="PRQ02473.1"/>
    </source>
</evidence>
<sequence length="444" mass="46582">MRRAAITWLSLLTLACTTQDTKQAEPAAKADAATEPAPEPEPEPEPEWQPTRREPKPEIARKDLVAEDLPEVPTLETLALAPSGEGEFALPEGTDELAPRAAVALRGGLLLAGQAYFQRRPGRPSPSWRWLGFVASSDQRTSSTKLDSGAVRAAVADGKGGAFLTGTHGIGFDARGWFGAVDGDAQLGVQVDLDSPNTTEMFDVLVGATEGELALVGGYVDAQGWLVSLDAKGEQRWQKFIGSYGYTQIRGLARRGEGREDLLAIGSRAKAFGESWWAKCPGDGGAGAAGDDVEQDKLTIEGADPHQLLRAIVDLGDAGFVALGTAKKNYLQAHDQLVAVGFDRDGAPTWSKVVPDVRVTDVFGGQTRGAAAVFVVAVPSTNPEAAPALALVELSAAGPTTARQLDDSEGWASAGFVDGAEGGVLLSYAPSEAGIKWRQSPSAK</sequence>
<dbReference type="EMBL" id="PVNK01000118">
    <property type="protein sequence ID" value="PRQ02473.1"/>
    <property type="molecule type" value="Genomic_DNA"/>
</dbReference>
<keyword evidence="3" id="KW-1185">Reference proteome</keyword>
<protein>
    <submittedName>
        <fullName evidence="2">Uncharacterized protein</fullName>
    </submittedName>
</protein>
<gene>
    <name evidence="2" type="ORF">ENSA5_22910</name>
</gene>
<accession>A0A2S9YBJ6</accession>
<evidence type="ECO:0000313" key="3">
    <source>
        <dbReference type="Proteomes" id="UP000237968"/>
    </source>
</evidence>
<dbReference type="RefSeq" id="WP_181197648.1">
    <property type="nucleotide sequence ID" value="NZ_PVNK01000118.1"/>
</dbReference>
<dbReference type="AlphaFoldDB" id="A0A2S9YBJ6"/>
<feature type="compositionally biased region" description="Low complexity" evidence="1">
    <location>
        <begin position="24"/>
        <end position="36"/>
    </location>
</feature>
<feature type="region of interest" description="Disordered" evidence="1">
    <location>
        <begin position="21"/>
        <end position="58"/>
    </location>
</feature>
<organism evidence="2 3">
    <name type="scientific">Enhygromyxa salina</name>
    <dbReference type="NCBI Taxonomy" id="215803"/>
    <lineage>
        <taxon>Bacteria</taxon>
        <taxon>Pseudomonadati</taxon>
        <taxon>Myxococcota</taxon>
        <taxon>Polyangia</taxon>
        <taxon>Nannocystales</taxon>
        <taxon>Nannocystaceae</taxon>
        <taxon>Enhygromyxa</taxon>
    </lineage>
</organism>
<comment type="caution">
    <text evidence="2">The sequence shown here is derived from an EMBL/GenBank/DDBJ whole genome shotgun (WGS) entry which is preliminary data.</text>
</comment>
<name>A0A2S9YBJ6_9BACT</name>
<dbReference type="Proteomes" id="UP000237968">
    <property type="component" value="Unassembled WGS sequence"/>
</dbReference>
<proteinExistence type="predicted"/>
<reference evidence="2 3" key="1">
    <citation type="submission" date="2018-03" db="EMBL/GenBank/DDBJ databases">
        <title>Draft Genome Sequences of the Obligatory Marine Myxobacteria Enhygromyxa salina SWB005.</title>
        <authorList>
            <person name="Poehlein A."/>
            <person name="Moghaddam J.A."/>
            <person name="Harms H."/>
            <person name="Alanjari M."/>
            <person name="Koenig G.M."/>
            <person name="Daniel R."/>
            <person name="Schaeberle T.F."/>
        </authorList>
    </citation>
    <scope>NUCLEOTIDE SEQUENCE [LARGE SCALE GENOMIC DNA]</scope>
    <source>
        <strain evidence="2 3">SWB005</strain>
    </source>
</reference>